<dbReference type="Gene3D" id="3.30.420.10">
    <property type="entry name" value="Ribonuclease H-like superfamily/Ribonuclease H"/>
    <property type="match status" value="1"/>
</dbReference>
<dbReference type="EMBL" id="JAVFWO010000002">
    <property type="protein sequence ID" value="MDQ7877323.1"/>
    <property type="molecule type" value="Genomic_DNA"/>
</dbReference>
<gene>
    <name evidence="1" type="ORF">Q9R08_04965</name>
</gene>
<dbReference type="RefSeq" id="WP_308866756.1">
    <property type="nucleotide sequence ID" value="NZ_JAVFWO010000002.1"/>
</dbReference>
<dbReference type="Proteomes" id="UP001235133">
    <property type="component" value="Unassembled WGS sequence"/>
</dbReference>
<name>A0ABU0YZX8_9MICO</name>
<comment type="caution">
    <text evidence="1">The sequence shown here is derived from an EMBL/GenBank/DDBJ whole genome shotgun (WGS) entry which is preliminary data.</text>
</comment>
<reference evidence="1 2" key="1">
    <citation type="submission" date="2023-08" db="EMBL/GenBank/DDBJ databases">
        <title>Microbacterium psychrotolerans sp. nov., a psychrotolerant bacterium isolated from soil in Heilongjiang Province, China.</title>
        <authorList>
            <person name="An P."/>
            <person name="Zhao D."/>
            <person name="Xiang H."/>
        </authorList>
    </citation>
    <scope>NUCLEOTIDE SEQUENCE [LARGE SCALE GENOMIC DNA]</scope>
    <source>
        <strain evidence="1 2">QXD-8</strain>
    </source>
</reference>
<organism evidence="1 2">
    <name type="scientific">Microbacterium psychrotolerans</name>
    <dbReference type="NCBI Taxonomy" id="3068321"/>
    <lineage>
        <taxon>Bacteria</taxon>
        <taxon>Bacillati</taxon>
        <taxon>Actinomycetota</taxon>
        <taxon>Actinomycetes</taxon>
        <taxon>Micrococcales</taxon>
        <taxon>Microbacteriaceae</taxon>
        <taxon>Microbacterium</taxon>
    </lineage>
</organism>
<protein>
    <submittedName>
        <fullName evidence="1">Uncharacterized protein</fullName>
    </submittedName>
</protein>
<evidence type="ECO:0000313" key="1">
    <source>
        <dbReference type="EMBL" id="MDQ7877323.1"/>
    </source>
</evidence>
<dbReference type="SUPFAM" id="SSF53098">
    <property type="entry name" value="Ribonuclease H-like"/>
    <property type="match status" value="1"/>
</dbReference>
<keyword evidence="2" id="KW-1185">Reference proteome</keyword>
<proteinExistence type="predicted"/>
<dbReference type="InterPro" id="IPR036397">
    <property type="entry name" value="RNaseH_sf"/>
</dbReference>
<accession>A0ABU0YZX8</accession>
<dbReference type="InterPro" id="IPR012337">
    <property type="entry name" value="RNaseH-like_sf"/>
</dbReference>
<evidence type="ECO:0000313" key="2">
    <source>
        <dbReference type="Proteomes" id="UP001235133"/>
    </source>
</evidence>
<sequence>MSAVVTGLDLSLAGSGVATIRRNGGGEVRISQHLIETEAFPKDYKPTLQEWLDRQSSIVQRVVSLVPDDALVVIETGSFRSKWGNPYERAGVFWRTAQWLSRLGHVVVGVTPAGRAKYAAGHARADKKAVVEAIQLWAPTIRNHNVADAAALAAMGWRHLGAPVDLSLDGVLERKKNEAMRAVRWPITEGVK</sequence>